<name>A0A8H6TQM6_MYCCL</name>
<organism evidence="2 3">
    <name type="scientific">Mycena chlorophos</name>
    <name type="common">Agaric fungus</name>
    <name type="synonym">Agaricus chlorophos</name>
    <dbReference type="NCBI Taxonomy" id="658473"/>
    <lineage>
        <taxon>Eukaryota</taxon>
        <taxon>Fungi</taxon>
        <taxon>Dikarya</taxon>
        <taxon>Basidiomycota</taxon>
        <taxon>Agaricomycotina</taxon>
        <taxon>Agaricomycetes</taxon>
        <taxon>Agaricomycetidae</taxon>
        <taxon>Agaricales</taxon>
        <taxon>Marasmiineae</taxon>
        <taxon>Mycenaceae</taxon>
        <taxon>Mycena</taxon>
    </lineage>
</organism>
<dbReference type="PANTHER" id="PTHR31252:SF11">
    <property type="entry name" value="DUF4419 DOMAIN-CONTAINING PROTEIN"/>
    <property type="match status" value="1"/>
</dbReference>
<comment type="caution">
    <text evidence="2">The sequence shown here is derived from an EMBL/GenBank/DDBJ whole genome shotgun (WGS) entry which is preliminary data.</text>
</comment>
<accession>A0A8H6TQM6</accession>
<evidence type="ECO:0000256" key="1">
    <source>
        <dbReference type="SAM" id="MobiDB-lite"/>
    </source>
</evidence>
<keyword evidence="3" id="KW-1185">Reference proteome</keyword>
<dbReference type="Pfam" id="PF14388">
    <property type="entry name" value="DUF4419"/>
    <property type="match status" value="1"/>
</dbReference>
<dbReference type="OrthoDB" id="9978173at2759"/>
<feature type="compositionally biased region" description="Low complexity" evidence="1">
    <location>
        <begin position="114"/>
        <end position="124"/>
    </location>
</feature>
<evidence type="ECO:0000313" key="2">
    <source>
        <dbReference type="EMBL" id="KAF7321027.1"/>
    </source>
</evidence>
<dbReference type="AlphaFoldDB" id="A0A8H6TQM6"/>
<proteinExistence type="predicted"/>
<dbReference type="InterPro" id="IPR025533">
    <property type="entry name" value="DUF4419"/>
</dbReference>
<reference evidence="2" key="1">
    <citation type="submission" date="2020-05" db="EMBL/GenBank/DDBJ databases">
        <title>Mycena genomes resolve the evolution of fungal bioluminescence.</title>
        <authorList>
            <person name="Tsai I.J."/>
        </authorList>
    </citation>
    <scope>NUCLEOTIDE SEQUENCE</scope>
    <source>
        <strain evidence="2">110903Hualien_Pintung</strain>
    </source>
</reference>
<gene>
    <name evidence="2" type="ORF">HMN09_00189900</name>
</gene>
<dbReference type="EMBL" id="JACAZE010000002">
    <property type="protein sequence ID" value="KAF7321027.1"/>
    <property type="molecule type" value="Genomic_DNA"/>
</dbReference>
<evidence type="ECO:0008006" key="4">
    <source>
        <dbReference type="Google" id="ProtNLM"/>
    </source>
</evidence>
<sequence length="472" mass="52061">MPITFSVATHQASPVKGNFTEGVPASQLFARACYPQHCTAGKVLGSSFEEKDAPYVPQTPLARPLVQVVDPTPTLPRKPEKKRLSRLGALFSKKPKTEPAAEAPTPASAPAPAPSTSASASASPDSPLIPNTIACPNGLFQTIADAYNHHHALVLRPDDIWLGILVQFNFFVNANAELLRANFVAHEGTCKLTVERDVMADFGEFARAMVGEIEKNVVDPELGKWAIPDFSTTTEKDQTVASVVLMATLKAYFEYIFDACCCGIPRVTLEGTKADWEKLLVRIEKLKEYGLETTAWYHLLKPVLTRFVRTFDDPYDKEVQDFWSKVAHFRVNGSGPDYYSGWIAAFCVWNQHGKWIGPRFKEGVVSERPPEDLPAAEFWYTYTWTIATRDSLHLDGTGYHRVEAENIPPAYAEVDVLLVDQNAGTTIQAAMTAGVIGTEVCSSADLTLSEKGENDVVRPVVGWWLFEKGPLL</sequence>
<dbReference type="Proteomes" id="UP000613580">
    <property type="component" value="Unassembled WGS sequence"/>
</dbReference>
<feature type="region of interest" description="Disordered" evidence="1">
    <location>
        <begin position="67"/>
        <end position="125"/>
    </location>
</feature>
<dbReference type="PANTHER" id="PTHR31252">
    <property type="entry name" value="DUF4419 DOMAIN-CONTAINING PROTEIN"/>
    <property type="match status" value="1"/>
</dbReference>
<protein>
    <recommendedName>
        <fullName evidence="4">DUF4419 domain-containing protein</fullName>
    </recommendedName>
</protein>
<evidence type="ECO:0000313" key="3">
    <source>
        <dbReference type="Proteomes" id="UP000613580"/>
    </source>
</evidence>